<dbReference type="SMART" id="SM00345">
    <property type="entry name" value="HTH_GNTR"/>
    <property type="match status" value="1"/>
</dbReference>
<evidence type="ECO:0000256" key="2">
    <source>
        <dbReference type="ARBA" id="ARBA00023125"/>
    </source>
</evidence>
<dbReference type="SUPFAM" id="SSF46785">
    <property type="entry name" value="Winged helix' DNA-binding domain"/>
    <property type="match status" value="1"/>
</dbReference>
<dbReference type="InterPro" id="IPR000524">
    <property type="entry name" value="Tscrpt_reg_HTH_GntR"/>
</dbReference>
<dbReference type="Proteomes" id="UP000776983">
    <property type="component" value="Unassembled WGS sequence"/>
</dbReference>
<dbReference type="Pfam" id="PF00392">
    <property type="entry name" value="GntR"/>
    <property type="match status" value="1"/>
</dbReference>
<dbReference type="RefSeq" id="WP_226954654.1">
    <property type="nucleotide sequence ID" value="NZ_JACDXW010000005.1"/>
</dbReference>
<evidence type="ECO:0000313" key="5">
    <source>
        <dbReference type="EMBL" id="MCB5364234.1"/>
    </source>
</evidence>
<dbReference type="Gene3D" id="1.20.120.530">
    <property type="entry name" value="GntR ligand-binding domain-like"/>
    <property type="match status" value="1"/>
</dbReference>
<protein>
    <submittedName>
        <fullName evidence="5">GntR family transcriptional regulator</fullName>
    </submittedName>
</protein>
<dbReference type="PANTHER" id="PTHR43537:SF51">
    <property type="entry name" value="HTH-TYPE TRANSCRIPTIONAL REGULATOR LGOR-RELATED"/>
    <property type="match status" value="1"/>
</dbReference>
<dbReference type="InterPro" id="IPR011711">
    <property type="entry name" value="GntR_C"/>
</dbReference>
<dbReference type="InterPro" id="IPR036390">
    <property type="entry name" value="WH_DNA-bd_sf"/>
</dbReference>
<keyword evidence="3" id="KW-0804">Transcription</keyword>
<evidence type="ECO:0000259" key="4">
    <source>
        <dbReference type="PROSITE" id="PS50949"/>
    </source>
</evidence>
<dbReference type="Gene3D" id="1.10.10.10">
    <property type="entry name" value="Winged helix-like DNA-binding domain superfamily/Winged helix DNA-binding domain"/>
    <property type="match status" value="1"/>
</dbReference>
<dbReference type="PANTHER" id="PTHR43537">
    <property type="entry name" value="TRANSCRIPTIONAL REGULATOR, GNTR FAMILY"/>
    <property type="match status" value="1"/>
</dbReference>
<dbReference type="PROSITE" id="PS50949">
    <property type="entry name" value="HTH_GNTR"/>
    <property type="match status" value="1"/>
</dbReference>
<dbReference type="SMART" id="SM00895">
    <property type="entry name" value="FCD"/>
    <property type="match status" value="1"/>
</dbReference>
<dbReference type="CDD" id="cd07377">
    <property type="entry name" value="WHTH_GntR"/>
    <property type="match status" value="1"/>
</dbReference>
<dbReference type="SUPFAM" id="SSF48008">
    <property type="entry name" value="GntR ligand-binding domain-like"/>
    <property type="match status" value="1"/>
</dbReference>
<comment type="caution">
    <text evidence="5">The sequence shown here is derived from an EMBL/GenBank/DDBJ whole genome shotgun (WGS) entry which is preliminary data.</text>
</comment>
<accession>A0ABS8CEJ9</accession>
<keyword evidence="1" id="KW-0805">Transcription regulation</keyword>
<feature type="domain" description="HTH gntR-type" evidence="4">
    <location>
        <begin position="1"/>
        <end position="68"/>
    </location>
</feature>
<evidence type="ECO:0000256" key="1">
    <source>
        <dbReference type="ARBA" id="ARBA00023015"/>
    </source>
</evidence>
<organism evidence="5 6">
    <name type="scientific">Mesopusillimonas faecipullorum</name>
    <dbReference type="NCBI Taxonomy" id="2755040"/>
    <lineage>
        <taxon>Bacteria</taxon>
        <taxon>Pseudomonadati</taxon>
        <taxon>Pseudomonadota</taxon>
        <taxon>Betaproteobacteria</taxon>
        <taxon>Burkholderiales</taxon>
        <taxon>Alcaligenaceae</taxon>
        <taxon>Mesopusillimonas</taxon>
    </lineage>
</organism>
<dbReference type="PRINTS" id="PR00035">
    <property type="entry name" value="HTHGNTR"/>
</dbReference>
<reference evidence="5 6" key="1">
    <citation type="submission" date="2020-07" db="EMBL/GenBank/DDBJ databases">
        <title>Pusillimonas sp. nov., isolated from poultry manure in Taiwan.</title>
        <authorList>
            <person name="Lin S.-Y."/>
            <person name="Tang Y.-S."/>
            <person name="Young C.-C."/>
        </authorList>
    </citation>
    <scope>NUCLEOTIDE SEQUENCE [LARGE SCALE GENOMIC DNA]</scope>
    <source>
        <strain evidence="5 6">CC-YST705</strain>
    </source>
</reference>
<evidence type="ECO:0000256" key="3">
    <source>
        <dbReference type="ARBA" id="ARBA00023163"/>
    </source>
</evidence>
<name>A0ABS8CEJ9_9BURK</name>
<keyword evidence="6" id="KW-1185">Reference proteome</keyword>
<proteinExistence type="predicted"/>
<keyword evidence="2" id="KW-0238">DNA-binding</keyword>
<evidence type="ECO:0000313" key="6">
    <source>
        <dbReference type="Proteomes" id="UP000776983"/>
    </source>
</evidence>
<dbReference type="InterPro" id="IPR008920">
    <property type="entry name" value="TF_FadR/GntR_C"/>
</dbReference>
<gene>
    <name evidence="5" type="ORF">H0484_10795</name>
</gene>
<dbReference type="InterPro" id="IPR036388">
    <property type="entry name" value="WH-like_DNA-bd_sf"/>
</dbReference>
<dbReference type="EMBL" id="JACDXW010000005">
    <property type="protein sequence ID" value="MCB5364234.1"/>
    <property type="molecule type" value="Genomic_DNA"/>
</dbReference>
<dbReference type="Pfam" id="PF07729">
    <property type="entry name" value="FCD"/>
    <property type="match status" value="1"/>
</dbReference>
<sequence>MSQQTTVIVQLREMILQGQLRPGERMPETELATRLGVSRTPIRQALPALAQEGLLVPAGKRGYAVRAFTLEQTLEALQLRALLEGVAARTLAARGVSDELLEALKQCLQEGDAIFAQRTLNKDAESRYAQMNERFHRLIIDAADSPLLASLIERCNIVPFTAPLSIAFSTSSKDRMFDLLFYAHGQHHNIVQAIEQRQPERAEFLFREHAHTQEQSQALHRAD</sequence>